<dbReference type="AlphaFoldDB" id="A0A485LD07"/>
<feature type="region of interest" description="Disordered" evidence="1">
    <location>
        <begin position="635"/>
        <end position="658"/>
    </location>
</feature>
<feature type="region of interest" description="Disordered" evidence="1">
    <location>
        <begin position="194"/>
        <end position="235"/>
    </location>
</feature>
<feature type="compositionally biased region" description="Low complexity" evidence="1">
    <location>
        <begin position="203"/>
        <end position="216"/>
    </location>
</feature>
<dbReference type="EMBL" id="VJMH01006378">
    <property type="protein sequence ID" value="KAF0690414.1"/>
    <property type="molecule type" value="Genomic_DNA"/>
</dbReference>
<evidence type="ECO:0000313" key="2">
    <source>
        <dbReference type="EMBL" id="KAF0690414.1"/>
    </source>
</evidence>
<feature type="region of interest" description="Disordered" evidence="1">
    <location>
        <begin position="396"/>
        <end position="416"/>
    </location>
</feature>
<dbReference type="Proteomes" id="UP000332933">
    <property type="component" value="Unassembled WGS sequence"/>
</dbReference>
<protein>
    <submittedName>
        <fullName evidence="3">Aste57867_18146 protein</fullName>
    </submittedName>
</protein>
<evidence type="ECO:0000313" key="4">
    <source>
        <dbReference type="Proteomes" id="UP000332933"/>
    </source>
</evidence>
<feature type="region of interest" description="Disordered" evidence="1">
    <location>
        <begin position="311"/>
        <end position="381"/>
    </location>
</feature>
<gene>
    <name evidence="3" type="primary">Aste57867_18146</name>
    <name evidence="2" type="ORF">As57867_018084</name>
    <name evidence="3" type="ORF">ASTE57867_18146</name>
</gene>
<evidence type="ECO:0000256" key="1">
    <source>
        <dbReference type="SAM" id="MobiDB-lite"/>
    </source>
</evidence>
<feature type="compositionally biased region" description="Polar residues" evidence="1">
    <location>
        <begin position="401"/>
        <end position="411"/>
    </location>
</feature>
<organism evidence="3 4">
    <name type="scientific">Aphanomyces stellatus</name>
    <dbReference type="NCBI Taxonomy" id="120398"/>
    <lineage>
        <taxon>Eukaryota</taxon>
        <taxon>Sar</taxon>
        <taxon>Stramenopiles</taxon>
        <taxon>Oomycota</taxon>
        <taxon>Saprolegniomycetes</taxon>
        <taxon>Saprolegniales</taxon>
        <taxon>Verrucalvaceae</taxon>
        <taxon>Aphanomyces</taxon>
    </lineage>
</organism>
<feature type="compositionally biased region" description="Polar residues" evidence="1">
    <location>
        <begin position="221"/>
        <end position="230"/>
    </location>
</feature>
<accession>A0A485LD07</accession>
<name>A0A485LD07_9STRA</name>
<proteinExistence type="predicted"/>
<dbReference type="EMBL" id="CAADRA010006399">
    <property type="protein sequence ID" value="VFT94884.1"/>
    <property type="molecule type" value="Genomic_DNA"/>
</dbReference>
<sequence length="828" mass="92249">MTASATPSSRAPGNGGGMWSSGGGGNAVRFVHNECSIDVLFKTEYIRNNRSSGHKNVRCFPHCCGAHRESTFCGSSITVQCSENVVVYGRFEESEDNSSTQPQVTCGTTIGLADILGDEKTASNPFGMWMVGVPVGNMQYEINKSKLSWHYGWVSSRFNSKTLHRFQVYVFQHISPQQLKCCAMIASPSFSLCSSRKTRKKTTTPAPSVASTTTKTEPVSPASSRATTVKSEPIATTYPPPPSAALSIMAPPPPQQQAVAPLRARMAPPPPIKVEMPSMESILRSDPQRPHTFSGLESAAKRLKASVDDTALVRSGGPPSPTPSTFSFSSFLRPMGHTNNPSSPVPSTTNSCAYSFSSFMRGPTDNRPTSNAPPSPVPSSAPSLAFSFSSFLRPMPPAKAQSPTKQATQIAPGSPVPSSVPSGVVTLFSDLIKDDFCRKAKECKRISRYDYVDRALCLSRIHRIAGAIIDFAVPDGTWDNLAESQTPLQGFMFRTNDWQTLSIYECRPREHKTDETYEQVLTFCINAMRHCIRTGMIGRLRSFLHSHASSIFKPELLDKAYADFITFFEREIESYIFPRKRMQCAAFLEYLRHNLPLEMIALLDPKESEPVDNEPLGYFELVTQLRQVYQYVKSEEQPVDSKPPSHTTPTPVTGRWERNKVPTNTGTSWFYRVLGANMLKYWTLVETPTELLMKFDNSLIPQQTPYLLNGDPMFLSFSPIGMSSGGMQGRAMSGYKAWRNEENAIVLEWHNWPRGKNGIRRRFTRTLVRSPTDEDLLLSHSIVEESAMSESDLKSFSELNLSERINFPGDWKIILEEDSTMKRRRDDE</sequence>
<keyword evidence="4" id="KW-1185">Reference proteome</keyword>
<dbReference type="OrthoDB" id="58467at2759"/>
<reference evidence="2" key="2">
    <citation type="submission" date="2019-06" db="EMBL/GenBank/DDBJ databases">
        <title>Genomics analysis of Aphanomyces spp. identifies a new class of oomycete effector associated with host adaptation.</title>
        <authorList>
            <person name="Gaulin E."/>
        </authorList>
    </citation>
    <scope>NUCLEOTIDE SEQUENCE</scope>
    <source>
        <strain evidence="2">CBS 578.67</strain>
    </source>
</reference>
<evidence type="ECO:0000313" key="3">
    <source>
        <dbReference type="EMBL" id="VFT94884.1"/>
    </source>
</evidence>
<reference evidence="3 4" key="1">
    <citation type="submission" date="2019-03" db="EMBL/GenBank/DDBJ databases">
        <authorList>
            <person name="Gaulin E."/>
            <person name="Dumas B."/>
        </authorList>
    </citation>
    <scope>NUCLEOTIDE SEQUENCE [LARGE SCALE GENOMIC DNA]</scope>
    <source>
        <strain evidence="3">CBS 568.67</strain>
    </source>
</reference>
<feature type="compositionally biased region" description="Low complexity" evidence="1">
    <location>
        <begin position="338"/>
        <end position="351"/>
    </location>
</feature>